<accession>A0ABW2ZG72</accession>
<protein>
    <recommendedName>
        <fullName evidence="4">MG2 domain-containing protein</fullName>
    </recommendedName>
</protein>
<gene>
    <name evidence="2" type="ORF">ACFQZI_09985</name>
</gene>
<dbReference type="RefSeq" id="WP_377141965.1">
    <property type="nucleotide sequence ID" value="NZ_JBHTIA010000005.1"/>
</dbReference>
<evidence type="ECO:0000256" key="1">
    <source>
        <dbReference type="SAM" id="SignalP"/>
    </source>
</evidence>
<dbReference type="EMBL" id="JBHTIA010000005">
    <property type="protein sequence ID" value="MFD0765182.1"/>
    <property type="molecule type" value="Genomic_DNA"/>
</dbReference>
<dbReference type="Gene3D" id="2.60.40.1930">
    <property type="match status" value="1"/>
</dbReference>
<comment type="caution">
    <text evidence="2">The sequence shown here is derived from an EMBL/GenBank/DDBJ whole genome shotgun (WGS) entry which is preliminary data.</text>
</comment>
<name>A0ABW2ZG72_9SPHI</name>
<feature type="chain" id="PRO_5045299902" description="MG2 domain-containing protein" evidence="1">
    <location>
        <begin position="25"/>
        <end position="832"/>
    </location>
</feature>
<organism evidence="2 3">
    <name type="scientific">Mucilaginibacter lutimaris</name>
    <dbReference type="NCBI Taxonomy" id="931629"/>
    <lineage>
        <taxon>Bacteria</taxon>
        <taxon>Pseudomonadati</taxon>
        <taxon>Bacteroidota</taxon>
        <taxon>Sphingobacteriia</taxon>
        <taxon>Sphingobacteriales</taxon>
        <taxon>Sphingobacteriaceae</taxon>
        <taxon>Mucilaginibacter</taxon>
    </lineage>
</organism>
<dbReference type="PROSITE" id="PS51257">
    <property type="entry name" value="PROKAR_LIPOPROTEIN"/>
    <property type="match status" value="1"/>
</dbReference>
<evidence type="ECO:0000313" key="3">
    <source>
        <dbReference type="Proteomes" id="UP001597073"/>
    </source>
</evidence>
<feature type="signal peptide" evidence="1">
    <location>
        <begin position="1"/>
        <end position="24"/>
    </location>
</feature>
<proteinExistence type="predicted"/>
<evidence type="ECO:0000313" key="2">
    <source>
        <dbReference type="EMBL" id="MFD0765182.1"/>
    </source>
</evidence>
<evidence type="ECO:0008006" key="4">
    <source>
        <dbReference type="Google" id="ProtNLM"/>
    </source>
</evidence>
<reference evidence="3" key="1">
    <citation type="journal article" date="2019" name="Int. J. Syst. Evol. Microbiol.">
        <title>The Global Catalogue of Microorganisms (GCM) 10K type strain sequencing project: providing services to taxonomists for standard genome sequencing and annotation.</title>
        <authorList>
            <consortium name="The Broad Institute Genomics Platform"/>
            <consortium name="The Broad Institute Genome Sequencing Center for Infectious Disease"/>
            <person name="Wu L."/>
            <person name="Ma J."/>
        </authorList>
    </citation>
    <scope>NUCLEOTIDE SEQUENCE [LARGE SCALE GENOMIC DNA]</scope>
    <source>
        <strain evidence="3">CCUG 60742</strain>
    </source>
</reference>
<keyword evidence="3" id="KW-1185">Reference proteome</keyword>
<dbReference type="Proteomes" id="UP001597073">
    <property type="component" value="Unassembled WGS sequence"/>
</dbReference>
<keyword evidence="1" id="KW-0732">Signal</keyword>
<sequence length="832" mass="92576">MDKFCLRLFICILFLSVSSCPSWAQRQADPSENIINKIDLYALKMQAPVLFVHFDKGIYTNNEEAWFTGYLISQDTAEVRKHRIMSVSLINNDDSKIAAQANFIMDGGVSFGNMYIPDTVAAGNYHFVVYTDRLANGKPGAMFKQSVTIKTLREPAFNLSLKLVDSSQTPPGKINTLLTAKAKDIPLLEAPVRYKIGRAKKEVALSTGKTGVTGEHLLSIDKQLVSPQNNVLSAEVGLGKQKETISLVLPSRKGRLSVKFYPEGGSLIAGKPSKIGWEVKGPGNEPLKMRGVVLRNGMPVDTIETDSYGMGIFTLTPKKDALYQVKISSKGLIDTMCALPKALAKGVTINVADGITTGEVNIKLQSNGIRTVRILVHNYREILSSLEAEIPAKGLSAQIPTLDMPRGLTTITVLDSLDNPLAERVFFAHYDKRPDFEVTVDQKEFATRQKVKLNLKLGNNAGNLVNGYVSVACVQDNRLSYKHVNNIESYYYLTSQLQPMPLKNNLLGNDAGDKDYLNKVLLIKGWSRYTWPDMIKTEAGDTLKTYSNVAYYGDVTFSNNPLKKPIQLSAIADTVAQIINTDNTGHFVMNPYSMVTPADKKMTMFINAKAKTDPYVIHFNNPFEGMSQRMADTMSFYTAAVGLHSNDELVLKDNGKPRQLKEVKIKATKDNQLFASLPQYKSETDFTRNECGDWKCHNNILNCGNHPGDNGLYPLKKGDNVLAFRNGKYVSIIYRGCVIFKPKEYTSMLQMKGIYAHKEFYVVDFDANKNNPPEYQSTIFWKHNVPVSSNGETNLSFFTDDVTGPFRVIVQGVTDNDVIYGEQTFSVKKAQP</sequence>